<dbReference type="AlphaFoldDB" id="A0A015KKI1"/>
<dbReference type="Proteomes" id="UP000022910">
    <property type="component" value="Unassembled WGS sequence"/>
</dbReference>
<reference evidence="2 3" key="1">
    <citation type="submission" date="2014-02" db="EMBL/GenBank/DDBJ databases">
        <title>Single nucleus genome sequencing reveals high similarity among nuclei of an endomycorrhizal fungus.</title>
        <authorList>
            <person name="Lin K."/>
            <person name="Geurts R."/>
            <person name="Zhang Z."/>
            <person name="Limpens E."/>
            <person name="Saunders D.G."/>
            <person name="Mu D."/>
            <person name="Pang E."/>
            <person name="Cao H."/>
            <person name="Cha H."/>
            <person name="Lin T."/>
            <person name="Zhou Q."/>
            <person name="Shang Y."/>
            <person name="Li Y."/>
            <person name="Ivanov S."/>
            <person name="Sharma T."/>
            <person name="Velzen R.V."/>
            <person name="Ruijter N.D."/>
            <person name="Aanen D.K."/>
            <person name="Win J."/>
            <person name="Kamoun S."/>
            <person name="Bisseling T."/>
            <person name="Huang S."/>
        </authorList>
    </citation>
    <scope>NUCLEOTIDE SEQUENCE [LARGE SCALE GENOMIC DNA]</scope>
    <source>
        <strain evidence="3">DAOM197198w</strain>
    </source>
</reference>
<comment type="caution">
    <text evidence="2">The sequence shown here is derived from an EMBL/GenBank/DDBJ whole genome shotgun (WGS) entry which is preliminary data.</text>
</comment>
<proteinExistence type="predicted"/>
<organism evidence="2 3">
    <name type="scientific">Rhizophagus irregularis (strain DAOM 197198w)</name>
    <name type="common">Glomus intraradices</name>
    <dbReference type="NCBI Taxonomy" id="1432141"/>
    <lineage>
        <taxon>Eukaryota</taxon>
        <taxon>Fungi</taxon>
        <taxon>Fungi incertae sedis</taxon>
        <taxon>Mucoromycota</taxon>
        <taxon>Glomeromycotina</taxon>
        <taxon>Glomeromycetes</taxon>
        <taxon>Glomerales</taxon>
        <taxon>Glomeraceae</taxon>
        <taxon>Rhizophagus</taxon>
    </lineage>
</organism>
<keyword evidence="3" id="KW-1185">Reference proteome</keyword>
<dbReference type="OrthoDB" id="10311067at2759"/>
<dbReference type="EMBL" id="JEMT01017430">
    <property type="protein sequence ID" value="EXX68069.1"/>
    <property type="molecule type" value="Genomic_DNA"/>
</dbReference>
<gene>
    <name evidence="2" type="ORF">RirG_108420</name>
</gene>
<evidence type="ECO:0000256" key="1">
    <source>
        <dbReference type="SAM" id="MobiDB-lite"/>
    </source>
</evidence>
<evidence type="ECO:0000313" key="3">
    <source>
        <dbReference type="Proteomes" id="UP000022910"/>
    </source>
</evidence>
<protein>
    <submittedName>
        <fullName evidence="2">Uncharacterized protein</fullName>
    </submittedName>
</protein>
<name>A0A015KKI1_RHIIW</name>
<accession>A0A015KKI1</accession>
<sequence>MKENIAELIVPIIINSNDNTNLENQEKNPINLEIQKENSNTQDDDSDEEGENNKFQEKEAKLSAVTDLHCDDDINIDKFLLNRTHPALDNEAKWNIRDIFIDNLDVPFFVNENTSN</sequence>
<evidence type="ECO:0000313" key="2">
    <source>
        <dbReference type="EMBL" id="EXX68069.1"/>
    </source>
</evidence>
<feature type="compositionally biased region" description="Basic and acidic residues" evidence="1">
    <location>
        <begin position="51"/>
        <end position="61"/>
    </location>
</feature>
<feature type="region of interest" description="Disordered" evidence="1">
    <location>
        <begin position="17"/>
        <end position="61"/>
    </location>
</feature>
<dbReference type="HOGENOM" id="CLU_149063_0_0_1"/>